<dbReference type="EMBL" id="QNUK01000160">
    <property type="protein sequence ID" value="KAF5899669.1"/>
    <property type="molecule type" value="Genomic_DNA"/>
</dbReference>
<organism evidence="2 3">
    <name type="scientific">Clarias magur</name>
    <name type="common">Asian catfish</name>
    <name type="synonym">Macropteronotus magur</name>
    <dbReference type="NCBI Taxonomy" id="1594786"/>
    <lineage>
        <taxon>Eukaryota</taxon>
        <taxon>Metazoa</taxon>
        <taxon>Chordata</taxon>
        <taxon>Craniata</taxon>
        <taxon>Vertebrata</taxon>
        <taxon>Euteleostomi</taxon>
        <taxon>Actinopterygii</taxon>
        <taxon>Neopterygii</taxon>
        <taxon>Teleostei</taxon>
        <taxon>Ostariophysi</taxon>
        <taxon>Siluriformes</taxon>
        <taxon>Clariidae</taxon>
        <taxon>Clarias</taxon>
    </lineage>
</organism>
<dbReference type="OrthoDB" id="8910121at2759"/>
<comment type="caution">
    <text evidence="2">The sequence shown here is derived from an EMBL/GenBank/DDBJ whole genome shotgun (WGS) entry which is preliminary data.</text>
</comment>
<evidence type="ECO:0000256" key="1">
    <source>
        <dbReference type="SAM" id="MobiDB-lite"/>
    </source>
</evidence>
<sequence length="163" mass="17372">MSEMEDISSVLGIQRNTTPLKEVAISGRAKEDAKRQPPLIITEGDDSVFYSEGEEIPQQSIASIWAPCSGEPVWPEKLRAGTQSSCHSIVLMEASSERDSGAMLKEMGSKMENKVNNASSTGTDVHGETASNSGITHAEELLVPPVVPLSVSTSDETAQLNEG</sequence>
<dbReference type="Proteomes" id="UP000727407">
    <property type="component" value="Unassembled WGS sequence"/>
</dbReference>
<dbReference type="AlphaFoldDB" id="A0A8J4WZS6"/>
<feature type="region of interest" description="Disordered" evidence="1">
    <location>
        <begin position="114"/>
        <end position="141"/>
    </location>
</feature>
<evidence type="ECO:0000313" key="2">
    <source>
        <dbReference type="EMBL" id="KAF5899669.1"/>
    </source>
</evidence>
<reference evidence="2" key="1">
    <citation type="submission" date="2020-07" db="EMBL/GenBank/DDBJ databases">
        <title>Clarias magur genome sequencing, assembly and annotation.</title>
        <authorList>
            <person name="Kushwaha B."/>
            <person name="Kumar R."/>
            <person name="Das P."/>
            <person name="Joshi C.G."/>
            <person name="Kumar D."/>
            <person name="Nagpure N.S."/>
            <person name="Pandey M."/>
            <person name="Agarwal S."/>
            <person name="Srivastava S."/>
            <person name="Singh M."/>
            <person name="Sahoo L."/>
            <person name="Jayasankar P."/>
            <person name="Meher P.K."/>
            <person name="Koringa P.G."/>
            <person name="Iquebal M.A."/>
            <person name="Das S.P."/>
            <person name="Bit A."/>
            <person name="Patnaik S."/>
            <person name="Patel N."/>
            <person name="Shah T.M."/>
            <person name="Hinsu A."/>
            <person name="Jena J.K."/>
        </authorList>
    </citation>
    <scope>NUCLEOTIDE SEQUENCE</scope>
    <source>
        <strain evidence="2">CIFAMagur01</strain>
        <tissue evidence="2">Testis</tissue>
    </source>
</reference>
<feature type="compositionally biased region" description="Polar residues" evidence="1">
    <location>
        <begin position="114"/>
        <end position="135"/>
    </location>
</feature>
<feature type="non-terminal residue" evidence="2">
    <location>
        <position position="163"/>
    </location>
</feature>
<accession>A0A8J4WZS6</accession>
<keyword evidence="3" id="KW-1185">Reference proteome</keyword>
<feature type="region of interest" description="Disordered" evidence="1">
    <location>
        <begin position="21"/>
        <end position="46"/>
    </location>
</feature>
<proteinExistence type="predicted"/>
<evidence type="ECO:0000313" key="3">
    <source>
        <dbReference type="Proteomes" id="UP000727407"/>
    </source>
</evidence>
<name>A0A8J4WZS6_CLAMG</name>
<gene>
    <name evidence="2" type="ORF">DAT39_010609</name>
</gene>
<protein>
    <submittedName>
        <fullName evidence="2">Uncharacterized protein</fullName>
    </submittedName>
</protein>